<protein>
    <submittedName>
        <fullName evidence="3">Uncharacterized protein LOC106814171</fullName>
    </submittedName>
</protein>
<name>A0ABM1EP31_PRICU</name>
<reference evidence="3" key="1">
    <citation type="submission" date="2025-08" db="UniProtKB">
        <authorList>
            <consortium name="RefSeq"/>
        </authorList>
    </citation>
    <scope>IDENTIFICATION</scope>
</reference>
<sequence>MAILRYVQQQAFAGEISTLERGRGVKLSSHIKKLDPVLENGMLRVGGRLNKANMPAERRNPIILPKNSHVSDILLRQIHADLNHSGRNHMLAHLREKYWLINAPSAVRRVISKCVGCRRQRGPVGEQKMADLPQDRVVPDEPPFSRVGVDYFGPFEVKIIAQCTLSTQLMIILQPKTHK</sequence>
<evidence type="ECO:0000259" key="1">
    <source>
        <dbReference type="Pfam" id="PF17921"/>
    </source>
</evidence>
<proteinExistence type="predicted"/>
<organism evidence="2 3">
    <name type="scientific">Priapulus caudatus</name>
    <name type="common">Priapulid worm</name>
    <dbReference type="NCBI Taxonomy" id="37621"/>
    <lineage>
        <taxon>Eukaryota</taxon>
        <taxon>Metazoa</taxon>
        <taxon>Ecdysozoa</taxon>
        <taxon>Scalidophora</taxon>
        <taxon>Priapulida</taxon>
        <taxon>Priapulimorpha</taxon>
        <taxon>Priapulimorphida</taxon>
        <taxon>Priapulidae</taxon>
        <taxon>Priapulus</taxon>
    </lineage>
</organism>
<evidence type="ECO:0000313" key="2">
    <source>
        <dbReference type="Proteomes" id="UP000695022"/>
    </source>
</evidence>
<accession>A0ABM1EP31</accession>
<gene>
    <name evidence="3" type="primary">LOC106814171</name>
</gene>
<evidence type="ECO:0000313" key="3">
    <source>
        <dbReference type="RefSeq" id="XP_014673952.1"/>
    </source>
</evidence>
<dbReference type="InterPro" id="IPR041588">
    <property type="entry name" value="Integrase_H2C2"/>
</dbReference>
<dbReference type="PANTHER" id="PTHR47331">
    <property type="entry name" value="PHD-TYPE DOMAIN-CONTAINING PROTEIN"/>
    <property type="match status" value="1"/>
</dbReference>
<dbReference type="Gene3D" id="1.10.340.70">
    <property type="match status" value="1"/>
</dbReference>
<dbReference type="PANTHER" id="PTHR47331:SF1">
    <property type="entry name" value="GAG-LIKE PROTEIN"/>
    <property type="match status" value="1"/>
</dbReference>
<dbReference type="Pfam" id="PF17921">
    <property type="entry name" value="Integrase_H2C2"/>
    <property type="match status" value="1"/>
</dbReference>
<feature type="domain" description="Integrase zinc-binding" evidence="1">
    <location>
        <begin position="74"/>
        <end position="121"/>
    </location>
</feature>
<dbReference type="RefSeq" id="XP_014673952.1">
    <property type="nucleotide sequence ID" value="XM_014818466.1"/>
</dbReference>
<dbReference type="Proteomes" id="UP000695022">
    <property type="component" value="Unplaced"/>
</dbReference>
<dbReference type="GeneID" id="106814171"/>
<keyword evidence="2" id="KW-1185">Reference proteome</keyword>